<organism evidence="5">
    <name type="scientific">Selaginella moellendorffii</name>
    <name type="common">Spikemoss</name>
    <dbReference type="NCBI Taxonomy" id="88036"/>
    <lineage>
        <taxon>Eukaryota</taxon>
        <taxon>Viridiplantae</taxon>
        <taxon>Streptophyta</taxon>
        <taxon>Embryophyta</taxon>
        <taxon>Tracheophyta</taxon>
        <taxon>Lycopodiopsida</taxon>
        <taxon>Selaginellales</taxon>
        <taxon>Selaginellaceae</taxon>
        <taxon>Selaginella</taxon>
    </lineage>
</organism>
<evidence type="ECO:0000256" key="2">
    <source>
        <dbReference type="ARBA" id="ARBA00022801"/>
    </source>
</evidence>
<dbReference type="Gramene" id="EFJ15850">
    <property type="protein sequence ID" value="EFJ15850"/>
    <property type="gene ID" value="SELMODRAFT_117429"/>
</dbReference>
<dbReference type="Pfam" id="PF12697">
    <property type="entry name" value="Abhydrolase_6"/>
    <property type="match status" value="1"/>
</dbReference>
<keyword evidence="2" id="KW-0378">Hydrolase</keyword>
<dbReference type="HOGENOM" id="CLU_046770_0_0_1"/>
<protein>
    <recommendedName>
        <fullName evidence="3">AB hydrolase-1 domain-containing protein</fullName>
    </recommendedName>
</protein>
<reference evidence="4 5" key="1">
    <citation type="journal article" date="2011" name="Science">
        <title>The Selaginella genome identifies genetic changes associated with the evolution of vascular plants.</title>
        <authorList>
            <person name="Banks J.A."/>
            <person name="Nishiyama T."/>
            <person name="Hasebe M."/>
            <person name="Bowman J.L."/>
            <person name="Gribskov M."/>
            <person name="dePamphilis C."/>
            <person name="Albert V.A."/>
            <person name="Aono N."/>
            <person name="Aoyama T."/>
            <person name="Ambrose B.A."/>
            <person name="Ashton N.W."/>
            <person name="Axtell M.J."/>
            <person name="Barker E."/>
            <person name="Barker M.S."/>
            <person name="Bennetzen J.L."/>
            <person name="Bonawitz N.D."/>
            <person name="Chapple C."/>
            <person name="Cheng C."/>
            <person name="Correa L.G."/>
            <person name="Dacre M."/>
            <person name="DeBarry J."/>
            <person name="Dreyer I."/>
            <person name="Elias M."/>
            <person name="Engstrom E.M."/>
            <person name="Estelle M."/>
            <person name="Feng L."/>
            <person name="Finet C."/>
            <person name="Floyd S.K."/>
            <person name="Frommer W.B."/>
            <person name="Fujita T."/>
            <person name="Gramzow L."/>
            <person name="Gutensohn M."/>
            <person name="Harholt J."/>
            <person name="Hattori M."/>
            <person name="Heyl A."/>
            <person name="Hirai T."/>
            <person name="Hiwatashi Y."/>
            <person name="Ishikawa M."/>
            <person name="Iwata M."/>
            <person name="Karol K.G."/>
            <person name="Koehler B."/>
            <person name="Kolukisaoglu U."/>
            <person name="Kubo M."/>
            <person name="Kurata T."/>
            <person name="Lalonde S."/>
            <person name="Li K."/>
            <person name="Li Y."/>
            <person name="Litt A."/>
            <person name="Lyons E."/>
            <person name="Manning G."/>
            <person name="Maruyama T."/>
            <person name="Michael T.P."/>
            <person name="Mikami K."/>
            <person name="Miyazaki S."/>
            <person name="Morinaga S."/>
            <person name="Murata T."/>
            <person name="Mueller-Roeber B."/>
            <person name="Nelson D.R."/>
            <person name="Obara M."/>
            <person name="Oguri Y."/>
            <person name="Olmstead R.G."/>
            <person name="Onodera N."/>
            <person name="Petersen B.L."/>
            <person name="Pils B."/>
            <person name="Prigge M."/>
            <person name="Rensing S.A."/>
            <person name="Riano-Pachon D.M."/>
            <person name="Roberts A.W."/>
            <person name="Sato Y."/>
            <person name="Scheller H.V."/>
            <person name="Schulz B."/>
            <person name="Schulz C."/>
            <person name="Shakirov E.V."/>
            <person name="Shibagaki N."/>
            <person name="Shinohara N."/>
            <person name="Shippen D.E."/>
            <person name="Soerensen I."/>
            <person name="Sotooka R."/>
            <person name="Sugimoto N."/>
            <person name="Sugita M."/>
            <person name="Sumikawa N."/>
            <person name="Tanurdzic M."/>
            <person name="Theissen G."/>
            <person name="Ulvskov P."/>
            <person name="Wakazuki S."/>
            <person name="Weng J.K."/>
            <person name="Willats W.W."/>
            <person name="Wipf D."/>
            <person name="Wolf P.G."/>
            <person name="Yang L."/>
            <person name="Zimmer A.D."/>
            <person name="Zhu Q."/>
            <person name="Mitros T."/>
            <person name="Hellsten U."/>
            <person name="Loque D."/>
            <person name="Otillar R."/>
            <person name="Salamov A."/>
            <person name="Schmutz J."/>
            <person name="Shapiro H."/>
            <person name="Lindquist E."/>
            <person name="Lucas S."/>
            <person name="Rokhsar D."/>
            <person name="Grigoriev I.V."/>
        </authorList>
    </citation>
    <scope>NUCLEOTIDE SEQUENCE [LARGE SCALE GENOMIC DNA]</scope>
</reference>
<gene>
    <name evidence="4" type="ORF">SELMODRAFT_117429</name>
</gene>
<dbReference type="InterPro" id="IPR051601">
    <property type="entry name" value="Serine_prot/Carboxylest_S33"/>
</dbReference>
<dbReference type="GO" id="GO:0016787">
    <property type="term" value="F:hydrolase activity"/>
    <property type="evidence" value="ECO:0007669"/>
    <property type="project" value="UniProtKB-KW"/>
</dbReference>
<dbReference type="STRING" id="88036.D8SIC8"/>
<evidence type="ECO:0000259" key="3">
    <source>
        <dbReference type="Pfam" id="PF12697"/>
    </source>
</evidence>
<dbReference type="SUPFAM" id="SSF53474">
    <property type="entry name" value="alpha/beta-Hydrolases"/>
    <property type="match status" value="1"/>
</dbReference>
<keyword evidence="5" id="KW-1185">Reference proteome</keyword>
<dbReference type="PANTHER" id="PTHR43248">
    <property type="entry name" value="2-SUCCINYL-6-HYDROXY-2,4-CYCLOHEXADIENE-1-CARBOXYLATE SYNTHASE"/>
    <property type="match status" value="1"/>
</dbReference>
<proteinExistence type="inferred from homology"/>
<dbReference type="InterPro" id="IPR000073">
    <property type="entry name" value="AB_hydrolase_1"/>
</dbReference>
<name>D8SIC8_SELML</name>
<evidence type="ECO:0000313" key="4">
    <source>
        <dbReference type="EMBL" id="EFJ15850.1"/>
    </source>
</evidence>
<dbReference type="KEGG" id="smo:SELMODRAFT_117429"/>
<dbReference type="FunCoup" id="D8SIC8">
    <property type="interactions" value="2690"/>
</dbReference>
<dbReference type="InterPro" id="IPR029058">
    <property type="entry name" value="AB_hydrolase_fold"/>
</dbReference>
<feature type="non-terminal residue" evidence="4">
    <location>
        <position position="1"/>
    </location>
</feature>
<dbReference type="OMA" id="VGVPPWR"/>
<dbReference type="Gene3D" id="3.40.50.1820">
    <property type="entry name" value="alpha/beta hydrolase"/>
    <property type="match status" value="1"/>
</dbReference>
<dbReference type="OrthoDB" id="8119704at2759"/>
<sequence>AYDLVQGPLVRWSEARDKATPEPPTAVFLHGILGCRKNWASFARRLAKEFPAWQFLLVDLRCHGDSSLMPGSHTVSSSALDVLKLLGKLRLTPRILVGHSFGGKVVLSMIDQAAKPLARPVQAWILDATPGEIRAGGGGEDHPAELIEALRRLPAQVPSRRVVLNSLTDFGFSEEIAKWMTTNLKPARDSSDLFWTFDLNGISDMYRSYEDTNLWNLVDNVPEGVHLNFLRAERSLHRWAHEDIQRIDDAEASASNEGAGVDLHVLEDSGHWVHADNPDGLFRTLTPSFNTIQ</sequence>
<evidence type="ECO:0000256" key="1">
    <source>
        <dbReference type="ARBA" id="ARBA00010088"/>
    </source>
</evidence>
<dbReference type="InParanoid" id="D8SIC8"/>
<dbReference type="PANTHER" id="PTHR43248:SF14">
    <property type="entry name" value="ALPHA_BETA-HYDROLASES SUPERFAMILY PROTEIN"/>
    <property type="match status" value="1"/>
</dbReference>
<accession>D8SIC8</accession>
<dbReference type="Proteomes" id="UP000001514">
    <property type="component" value="Unassembled WGS sequence"/>
</dbReference>
<comment type="similarity">
    <text evidence="1">Belongs to the peptidase S33 family.</text>
</comment>
<dbReference type="eggNOG" id="KOG2382">
    <property type="taxonomic scope" value="Eukaryota"/>
</dbReference>
<dbReference type="AlphaFoldDB" id="D8SIC8"/>
<feature type="domain" description="AB hydrolase-1" evidence="3">
    <location>
        <begin position="27"/>
        <end position="282"/>
    </location>
</feature>
<dbReference type="EMBL" id="GL377621">
    <property type="protein sequence ID" value="EFJ15850.1"/>
    <property type="molecule type" value="Genomic_DNA"/>
</dbReference>
<evidence type="ECO:0000313" key="5">
    <source>
        <dbReference type="Proteomes" id="UP000001514"/>
    </source>
</evidence>